<evidence type="ECO:0000256" key="3">
    <source>
        <dbReference type="ARBA" id="ARBA00023163"/>
    </source>
</evidence>
<dbReference type="Pfam" id="PF02357">
    <property type="entry name" value="NusG"/>
    <property type="match status" value="1"/>
</dbReference>
<protein>
    <recommendedName>
        <fullName evidence="4">NusG-like N-terminal domain-containing protein</fullName>
    </recommendedName>
</protein>
<evidence type="ECO:0000256" key="1">
    <source>
        <dbReference type="ARBA" id="ARBA00022814"/>
    </source>
</evidence>
<keyword evidence="2" id="KW-0805">Transcription regulation</keyword>
<keyword evidence="6" id="KW-1185">Reference proteome</keyword>
<evidence type="ECO:0000256" key="2">
    <source>
        <dbReference type="ARBA" id="ARBA00023015"/>
    </source>
</evidence>
<dbReference type="GO" id="GO:0031564">
    <property type="term" value="P:transcription antitermination"/>
    <property type="evidence" value="ECO:0007669"/>
    <property type="project" value="UniProtKB-KW"/>
</dbReference>
<dbReference type="AlphaFoldDB" id="A0A512JQN7"/>
<dbReference type="EMBL" id="BJZV01000034">
    <property type="protein sequence ID" value="GEP12268.1"/>
    <property type="molecule type" value="Genomic_DNA"/>
</dbReference>
<comment type="caution">
    <text evidence="5">The sequence shown here is derived from an EMBL/GenBank/DDBJ whole genome shotgun (WGS) entry which is preliminary data.</text>
</comment>
<proteinExistence type="predicted"/>
<dbReference type="RefSeq" id="WP_170246084.1">
    <property type="nucleotide sequence ID" value="NZ_BJZV01000034.1"/>
</dbReference>
<dbReference type="PANTHER" id="PTHR30265:SF7">
    <property type="entry name" value="TRANSCRIPTION ANTITERMINATION PROTEIN RFAH"/>
    <property type="match status" value="1"/>
</dbReference>
<reference evidence="5 6" key="1">
    <citation type="submission" date="2019-07" db="EMBL/GenBank/DDBJ databases">
        <title>Whole genome shotgun sequence of Methylobacterium gnaphalii NBRC 107716.</title>
        <authorList>
            <person name="Hosoyama A."/>
            <person name="Uohara A."/>
            <person name="Ohji S."/>
            <person name="Ichikawa N."/>
        </authorList>
    </citation>
    <scope>NUCLEOTIDE SEQUENCE [LARGE SCALE GENOMIC DNA]</scope>
    <source>
        <strain evidence="5 6">NBRC 107716</strain>
    </source>
</reference>
<feature type="domain" description="NusG-like N-terminal" evidence="4">
    <location>
        <begin position="39"/>
        <end position="125"/>
    </location>
</feature>
<accession>A0A512JQN7</accession>
<dbReference type="InterPro" id="IPR043425">
    <property type="entry name" value="NusG-like"/>
</dbReference>
<keyword evidence="3" id="KW-0804">Transcription</keyword>
<dbReference type="InterPro" id="IPR006645">
    <property type="entry name" value="NGN-like_dom"/>
</dbReference>
<dbReference type="Gene3D" id="3.30.70.940">
    <property type="entry name" value="NusG, N-terminal domain"/>
    <property type="match status" value="1"/>
</dbReference>
<dbReference type="SUPFAM" id="SSF82679">
    <property type="entry name" value="N-utilization substance G protein NusG, N-terminal domain"/>
    <property type="match status" value="1"/>
</dbReference>
<dbReference type="GO" id="GO:0005829">
    <property type="term" value="C:cytosol"/>
    <property type="evidence" value="ECO:0007669"/>
    <property type="project" value="TreeGrafter"/>
</dbReference>
<evidence type="ECO:0000259" key="4">
    <source>
        <dbReference type="Pfam" id="PF02357"/>
    </source>
</evidence>
<evidence type="ECO:0000313" key="6">
    <source>
        <dbReference type="Proteomes" id="UP000321750"/>
    </source>
</evidence>
<gene>
    <name evidence="5" type="ORF">MGN01_41130</name>
</gene>
<sequence>MEARTLRAEDFSADQVRQWCDAGGGHERSSGSDDQPVTEWVVGYTNPKRERDVERELRRRSFAVYVPAMTVTKRRKDVARPLLPRYAFIGLRAGQSYMGLEHTPGFEGLVRFGAEPARVRPSLIAGLKQQQTDGVFDFSDAAMAEAAERAEAEAMAERVRQRESKQAALVPPVRVRMVSGPWLGFTGTLVEHLPGWRVSVLMRFCGREFPAPMVLDDVEAIMLRK</sequence>
<dbReference type="InterPro" id="IPR036735">
    <property type="entry name" value="NGN_dom_sf"/>
</dbReference>
<evidence type="ECO:0000313" key="5">
    <source>
        <dbReference type="EMBL" id="GEP12268.1"/>
    </source>
</evidence>
<dbReference type="GO" id="GO:0006354">
    <property type="term" value="P:DNA-templated transcription elongation"/>
    <property type="evidence" value="ECO:0007669"/>
    <property type="project" value="InterPro"/>
</dbReference>
<dbReference type="PANTHER" id="PTHR30265">
    <property type="entry name" value="RHO-INTERACTING TRANSCRIPTION TERMINATION FACTOR NUSG"/>
    <property type="match status" value="1"/>
</dbReference>
<keyword evidence="1" id="KW-0889">Transcription antitermination</keyword>
<organism evidence="5 6">
    <name type="scientific">Methylobacterium gnaphalii</name>
    <dbReference type="NCBI Taxonomy" id="1010610"/>
    <lineage>
        <taxon>Bacteria</taxon>
        <taxon>Pseudomonadati</taxon>
        <taxon>Pseudomonadota</taxon>
        <taxon>Alphaproteobacteria</taxon>
        <taxon>Hyphomicrobiales</taxon>
        <taxon>Methylobacteriaceae</taxon>
        <taxon>Methylobacterium</taxon>
    </lineage>
</organism>
<name>A0A512JQN7_9HYPH</name>
<dbReference type="Proteomes" id="UP000321750">
    <property type="component" value="Unassembled WGS sequence"/>
</dbReference>